<organism evidence="1 2">
    <name type="scientific">Salirhabdus euzebyi</name>
    <dbReference type="NCBI Taxonomy" id="394506"/>
    <lineage>
        <taxon>Bacteria</taxon>
        <taxon>Bacillati</taxon>
        <taxon>Bacillota</taxon>
        <taxon>Bacilli</taxon>
        <taxon>Bacillales</taxon>
        <taxon>Bacillaceae</taxon>
        <taxon>Salirhabdus</taxon>
    </lineage>
</organism>
<reference evidence="1 2" key="1">
    <citation type="submission" date="2020-08" db="EMBL/GenBank/DDBJ databases">
        <title>Genomic Encyclopedia of Type Strains, Phase IV (KMG-IV): sequencing the most valuable type-strain genomes for metagenomic binning, comparative biology and taxonomic classification.</title>
        <authorList>
            <person name="Goeker M."/>
        </authorList>
    </citation>
    <scope>NUCLEOTIDE SEQUENCE [LARGE SCALE GENOMIC DNA]</scope>
    <source>
        <strain evidence="1 2">DSM 19612</strain>
    </source>
</reference>
<gene>
    <name evidence="1" type="ORF">HNQ94_003772</name>
</gene>
<dbReference type="EMBL" id="JACHGH010000017">
    <property type="protein sequence ID" value="MBB6455275.1"/>
    <property type="molecule type" value="Genomic_DNA"/>
</dbReference>
<evidence type="ECO:0000313" key="2">
    <source>
        <dbReference type="Proteomes" id="UP000581688"/>
    </source>
</evidence>
<accession>A0A841QA77</accession>
<evidence type="ECO:0000313" key="1">
    <source>
        <dbReference type="EMBL" id="MBB6455275.1"/>
    </source>
</evidence>
<proteinExistence type="predicted"/>
<keyword evidence="2" id="KW-1185">Reference proteome</keyword>
<protein>
    <submittedName>
        <fullName evidence="1">Uncharacterized protein</fullName>
    </submittedName>
</protein>
<feature type="non-terminal residue" evidence="1">
    <location>
        <position position="72"/>
    </location>
</feature>
<dbReference type="AlphaFoldDB" id="A0A841QA77"/>
<comment type="caution">
    <text evidence="1">The sequence shown here is derived from an EMBL/GenBank/DDBJ whole genome shotgun (WGS) entry which is preliminary data.</text>
</comment>
<sequence>MVIRVTLLVVAKTTENVLKKDVDTISTICYINKVAILGGANFRTLKTEQNNQYVNSLFLNSKATKRVTRMSA</sequence>
<name>A0A841QA77_9BACI</name>
<dbReference type="Proteomes" id="UP000581688">
    <property type="component" value="Unassembled WGS sequence"/>
</dbReference>